<feature type="compositionally biased region" description="Low complexity" evidence="1">
    <location>
        <begin position="360"/>
        <end position="372"/>
    </location>
</feature>
<dbReference type="AlphaFoldDB" id="A0A8H2VDS8"/>
<dbReference type="OrthoDB" id="5351126at2759"/>
<feature type="compositionally biased region" description="Low complexity" evidence="1">
    <location>
        <begin position="487"/>
        <end position="505"/>
    </location>
</feature>
<protein>
    <submittedName>
        <fullName evidence="3">Similar to Saccharomyces cerevisiae YBR203W COS111 Protein required for resistance to the antifungal drug ciclopirox olamine</fullName>
    </submittedName>
</protein>
<dbReference type="InterPro" id="IPR001810">
    <property type="entry name" value="F-box_dom"/>
</dbReference>
<evidence type="ECO:0000259" key="2">
    <source>
        <dbReference type="Pfam" id="PF12937"/>
    </source>
</evidence>
<feature type="compositionally biased region" description="Basic residues" evidence="1">
    <location>
        <begin position="104"/>
        <end position="115"/>
    </location>
</feature>
<evidence type="ECO:0000313" key="4">
    <source>
        <dbReference type="Proteomes" id="UP000644660"/>
    </source>
</evidence>
<evidence type="ECO:0000313" key="3">
    <source>
        <dbReference type="EMBL" id="CAB4253691.1"/>
    </source>
</evidence>
<dbReference type="CDD" id="cd09917">
    <property type="entry name" value="F-box_SF"/>
    <property type="match status" value="1"/>
</dbReference>
<feature type="compositionally biased region" description="Low complexity" evidence="1">
    <location>
        <begin position="437"/>
        <end position="453"/>
    </location>
</feature>
<dbReference type="EMBL" id="CAEFZW010000003">
    <property type="protein sequence ID" value="CAB4253691.1"/>
    <property type="molecule type" value="Genomic_DNA"/>
</dbReference>
<name>A0A8H2VDS8_9SACH</name>
<keyword evidence="4" id="KW-1185">Reference proteome</keyword>
<feature type="compositionally biased region" description="Low complexity" evidence="1">
    <location>
        <begin position="525"/>
        <end position="538"/>
    </location>
</feature>
<gene>
    <name evidence="3" type="ORF">KABA2_03S03146</name>
</gene>
<feature type="region of interest" description="Disordered" evidence="1">
    <location>
        <begin position="388"/>
        <end position="538"/>
    </location>
</feature>
<feature type="region of interest" description="Disordered" evidence="1">
    <location>
        <begin position="351"/>
        <end position="372"/>
    </location>
</feature>
<feature type="compositionally biased region" description="Polar residues" evidence="1">
    <location>
        <begin position="61"/>
        <end position="79"/>
    </location>
</feature>
<dbReference type="InterPro" id="IPR036047">
    <property type="entry name" value="F-box-like_dom_sf"/>
</dbReference>
<dbReference type="Proteomes" id="UP000644660">
    <property type="component" value="Unassembled WGS sequence"/>
</dbReference>
<dbReference type="SUPFAM" id="SSF81383">
    <property type="entry name" value="F-box domain"/>
    <property type="match status" value="1"/>
</dbReference>
<organism evidence="3 4">
    <name type="scientific">Maudiozyma barnettii</name>
    <dbReference type="NCBI Taxonomy" id="61262"/>
    <lineage>
        <taxon>Eukaryota</taxon>
        <taxon>Fungi</taxon>
        <taxon>Dikarya</taxon>
        <taxon>Ascomycota</taxon>
        <taxon>Saccharomycotina</taxon>
        <taxon>Saccharomycetes</taxon>
        <taxon>Saccharomycetales</taxon>
        <taxon>Saccharomycetaceae</taxon>
        <taxon>Maudiozyma</taxon>
    </lineage>
</organism>
<evidence type="ECO:0000256" key="1">
    <source>
        <dbReference type="SAM" id="MobiDB-lite"/>
    </source>
</evidence>
<proteinExistence type="predicted"/>
<sequence>MAWGSSSKLQKVNIVSNNYSRYGTSVYNKLYSDSPNTKKENITRTSSSSYKHGTVSKDAGISSTKSTGATRNMATSTIPDNYLEPKNDSNKNINNDAETDSVRKSKSKSKMRSKYKSLITSSSRKIKSKLRDSSSDSFSIFSSKSHNSIKKNRRRSVSSSMKNQQQGCFVELFPVVFPEILADINELPSEILTHIMSMTFVSTQDILSLTLVSRKFNAAAKLVLYKNPEFTSTYRVAQFVTSLRLHPDNGKYVRSLDLSHLKNGIIPKIINNNNNDTESKENSPPPSQIVGPDYFDDNIAFAGWRDWRHKNESPALNSYNLKRAISRPSSISSMASSSATSVATNGNYSIGFIDNDKSPGSRGRTRSSSSVSSITSSIMSTFQNNSHVSLTSANSNPSTRSSSRNRSSSIVSSSRQRANSVVSSNGNISQTKTPLTNDKSLNKNSNSMNSISKWYNMKLRPKHRRAGSSSSAAIIARKERTPPPTVLTPAETTISTITPSSTALAGSIQDSPSMGNGILQKESDQSSSSPSQNNNPSISFLLEKPLKSRHPYTSRTLLKYAPYRDLPLGYILHILNNCPNLEDINLSNIVLFNDFKVINCTPVRKISSLLLPAVRESEIASSAEDSLEVVYMTDSNKNIETYDQVNDDGSIIEHRRNSSVTINSSWYTSATTKPDDYPKPIDSKTKNREGIRRQSKNRDQLMKLNPSTIFESLLDINKYSSLKTVRMDGSVWCRQNMVKYFILGTFANNDKRCDYENKSMSLSFLKSGMNRNFPWSCKGNLHDVTTIIVLDEILKMDDFQLEELYRIKTEKYYEAMMKTHDVSILETSNILPIKYGNTEEETNHINFRLTIIKSDRPTTYKISRVTSQNVSISVRLCKDENFNRVTSRNEHLPKDPIQRIDRLTHALIARVWELRNTELRRNIGENNYYRGD</sequence>
<feature type="compositionally biased region" description="Basic and acidic residues" evidence="1">
    <location>
        <begin position="673"/>
        <end position="698"/>
    </location>
</feature>
<accession>A0A8H2VDS8</accession>
<dbReference type="Pfam" id="PF12937">
    <property type="entry name" value="F-box-like"/>
    <property type="match status" value="1"/>
</dbReference>
<feature type="region of interest" description="Disordered" evidence="1">
    <location>
        <begin position="29"/>
        <end position="122"/>
    </location>
</feature>
<reference evidence="3 4" key="1">
    <citation type="submission" date="2020-05" db="EMBL/GenBank/DDBJ databases">
        <authorList>
            <person name="Casaregola S."/>
            <person name="Devillers H."/>
            <person name="Grondin C."/>
        </authorList>
    </citation>
    <scope>NUCLEOTIDE SEQUENCE [LARGE SCALE GENOMIC DNA]</scope>
    <source>
        <strain evidence="3 4">CLIB 1767</strain>
    </source>
</reference>
<feature type="region of interest" description="Disordered" evidence="1">
    <location>
        <begin position="671"/>
        <end position="698"/>
    </location>
</feature>
<dbReference type="RefSeq" id="XP_041405536.1">
    <property type="nucleotide sequence ID" value="XM_041549602.1"/>
</dbReference>
<comment type="caution">
    <text evidence="3">The sequence shown here is derived from an EMBL/GenBank/DDBJ whole genome shotgun (WGS) entry which is preliminary data.</text>
</comment>
<dbReference type="GeneID" id="64856659"/>
<feature type="region of interest" description="Disordered" evidence="1">
    <location>
        <begin position="269"/>
        <end position="289"/>
    </location>
</feature>
<feature type="compositionally biased region" description="Polar residues" evidence="1">
    <location>
        <begin position="421"/>
        <end position="436"/>
    </location>
</feature>
<feature type="domain" description="F-box" evidence="2">
    <location>
        <begin position="184"/>
        <end position="228"/>
    </location>
</feature>
<feature type="compositionally biased region" description="Low complexity" evidence="1">
    <location>
        <begin position="392"/>
        <end position="420"/>
    </location>
</feature>